<feature type="compositionally biased region" description="Polar residues" evidence="1">
    <location>
        <begin position="269"/>
        <end position="278"/>
    </location>
</feature>
<keyword evidence="2" id="KW-1133">Transmembrane helix</keyword>
<reference evidence="4" key="1">
    <citation type="submission" date="2021-10" db="EMBL/GenBank/DDBJ databases">
        <authorList>
            <person name="Piombo E."/>
        </authorList>
    </citation>
    <scope>NUCLEOTIDE SEQUENCE</scope>
</reference>
<evidence type="ECO:0000313" key="4">
    <source>
        <dbReference type="EMBL" id="CAH0027555.1"/>
    </source>
</evidence>
<evidence type="ECO:0000313" key="5">
    <source>
        <dbReference type="Proteomes" id="UP000696573"/>
    </source>
</evidence>
<keyword evidence="2" id="KW-0472">Membrane</keyword>
<keyword evidence="3" id="KW-0732">Signal</keyword>
<feature type="transmembrane region" description="Helical" evidence="2">
    <location>
        <begin position="182"/>
        <end position="203"/>
    </location>
</feature>
<feature type="compositionally biased region" description="Low complexity" evidence="1">
    <location>
        <begin position="150"/>
        <end position="165"/>
    </location>
</feature>
<dbReference type="EMBL" id="CABFNQ020000730">
    <property type="protein sequence ID" value="CAH0027555.1"/>
    <property type="molecule type" value="Genomic_DNA"/>
</dbReference>
<evidence type="ECO:0000256" key="2">
    <source>
        <dbReference type="SAM" id="Phobius"/>
    </source>
</evidence>
<keyword evidence="2" id="KW-0812">Transmembrane</keyword>
<feature type="signal peptide" evidence="3">
    <location>
        <begin position="1"/>
        <end position="20"/>
    </location>
</feature>
<protein>
    <submittedName>
        <fullName evidence="4">Uncharacterized protein</fullName>
    </submittedName>
</protein>
<proteinExistence type="predicted"/>
<feature type="chain" id="PRO_5040217890" evidence="3">
    <location>
        <begin position="21"/>
        <end position="278"/>
    </location>
</feature>
<comment type="caution">
    <text evidence="4">The sequence shown here is derived from an EMBL/GenBank/DDBJ whole genome shotgun (WGS) entry which is preliminary data.</text>
</comment>
<dbReference type="Proteomes" id="UP000696573">
    <property type="component" value="Unassembled WGS sequence"/>
</dbReference>
<dbReference type="OrthoDB" id="5215637at2759"/>
<organism evidence="4 5">
    <name type="scientific">Clonostachys rhizophaga</name>
    <dbReference type="NCBI Taxonomy" id="160324"/>
    <lineage>
        <taxon>Eukaryota</taxon>
        <taxon>Fungi</taxon>
        <taxon>Dikarya</taxon>
        <taxon>Ascomycota</taxon>
        <taxon>Pezizomycotina</taxon>
        <taxon>Sordariomycetes</taxon>
        <taxon>Hypocreomycetidae</taxon>
        <taxon>Hypocreales</taxon>
        <taxon>Bionectriaceae</taxon>
        <taxon>Clonostachys</taxon>
    </lineage>
</organism>
<evidence type="ECO:0000256" key="1">
    <source>
        <dbReference type="SAM" id="MobiDB-lite"/>
    </source>
</evidence>
<accession>A0A9N9VSG2</accession>
<sequence length="278" mass="29713">MKAIRLFLLSISLLVQQCSTAATCVYPDGTDSKYDYPCDPNADVSICCGGRPGTSCLANKLCEIGTGDRSRGSCTKKNDPKCAEYCLETRSQGISLISCTNSTKKENSYCCDFDPGCCDSSRVFDLLPEKPTIYAVWDDSQKRFVSVGASSTATTTSHAPTNTSSPVGDSEHTWGLSVGAKAGIGVGAAVLALLVAAVGYLFWKIHRKPAAESMPPQASQHIYPPAVYSARISNNSTQANPIISQEPESHSRSGFKQPSELDVGRAELSVNNQNQHQS</sequence>
<keyword evidence="5" id="KW-1185">Reference proteome</keyword>
<evidence type="ECO:0000256" key="3">
    <source>
        <dbReference type="SAM" id="SignalP"/>
    </source>
</evidence>
<feature type="region of interest" description="Disordered" evidence="1">
    <location>
        <begin position="150"/>
        <end position="170"/>
    </location>
</feature>
<feature type="region of interest" description="Disordered" evidence="1">
    <location>
        <begin position="237"/>
        <end position="278"/>
    </location>
</feature>
<dbReference type="AlphaFoldDB" id="A0A9N9VSG2"/>
<gene>
    <name evidence="4" type="ORF">CRHIZ90672A_00001520</name>
</gene>
<name>A0A9N9VSG2_9HYPO</name>